<keyword evidence="1" id="KW-0812">Transmembrane</keyword>
<feature type="transmembrane region" description="Helical" evidence="1">
    <location>
        <begin position="343"/>
        <end position="365"/>
    </location>
</feature>
<feature type="transmembrane region" description="Helical" evidence="1">
    <location>
        <begin position="26"/>
        <end position="46"/>
    </location>
</feature>
<dbReference type="RefSeq" id="WP_200190893.1">
    <property type="nucleotide sequence ID" value="NZ_JAENHM010000017.1"/>
</dbReference>
<feature type="transmembrane region" description="Helical" evidence="1">
    <location>
        <begin position="150"/>
        <end position="169"/>
    </location>
</feature>
<evidence type="ECO:0000313" key="3">
    <source>
        <dbReference type="Proteomes" id="UP000652760"/>
    </source>
</evidence>
<feature type="transmembrane region" description="Helical" evidence="1">
    <location>
        <begin position="119"/>
        <end position="138"/>
    </location>
</feature>
<feature type="transmembrane region" description="Helical" evidence="1">
    <location>
        <begin position="248"/>
        <end position="266"/>
    </location>
</feature>
<dbReference type="EMBL" id="JAENHM010000017">
    <property type="protein sequence ID" value="MBK1836700.1"/>
    <property type="molecule type" value="Genomic_DNA"/>
</dbReference>
<dbReference type="Pfam" id="PF05940">
    <property type="entry name" value="NnrS"/>
    <property type="match status" value="1"/>
</dbReference>
<feature type="transmembrane region" description="Helical" evidence="1">
    <location>
        <begin position="181"/>
        <end position="198"/>
    </location>
</feature>
<accession>A0ABS1EZW1</accession>
<proteinExistence type="predicted"/>
<keyword evidence="3" id="KW-1185">Reference proteome</keyword>
<reference evidence="3" key="1">
    <citation type="submission" date="2021-01" db="EMBL/GenBank/DDBJ databases">
        <title>Genome public.</title>
        <authorList>
            <person name="Liu C."/>
            <person name="Sun Q."/>
        </authorList>
    </citation>
    <scope>NUCLEOTIDE SEQUENCE [LARGE SCALE GENOMIC DNA]</scope>
    <source>
        <strain evidence="3">YIM B02556</strain>
    </source>
</reference>
<sequence length="399" mass="41087">MSADPSPSPRPAGAAPAAAGPVLRPLVLCAALYAAGLIAVWVPWFLGFISLDVDIPPVAWHAHELLFGFVPAAIAAVLPVAGPGRTGCRPGRWPGRWMPAGLVAAWLAGRLGVAASPTLGPLATALAALLFPLALAALAGREIAAGNRRILTAHGVLCVLIGAQILFHWELWRFGQSVCGTRLAVAAMVTPVMLAGGWGRSDPAGPHPIGRSSILFRLDRLAAGLGILALTAWVLAGRGSVDRMMRGTLLLSAGIALSIALPVAFARRPRPFGQLCGMAAPFTVTASVTRAFVPAGFLAAAWASFTAVPAYDGVAVHAWTAGAVGGMMLAAADRSRPVRPLSWPTAVIPVAVTVGAVTRIAAALAPQQTMLLVPLSGIAWIIAFLLFGIACCRSTPMRL</sequence>
<dbReference type="InterPro" id="IPR010266">
    <property type="entry name" value="NnrS"/>
</dbReference>
<dbReference type="Proteomes" id="UP000652760">
    <property type="component" value="Unassembled WGS sequence"/>
</dbReference>
<feature type="transmembrane region" description="Helical" evidence="1">
    <location>
        <begin position="93"/>
        <end position="113"/>
    </location>
</feature>
<feature type="transmembrane region" description="Helical" evidence="1">
    <location>
        <begin position="314"/>
        <end position="331"/>
    </location>
</feature>
<organism evidence="2 3">
    <name type="scientific">Azospirillum endophyticum</name>
    <dbReference type="NCBI Taxonomy" id="2800326"/>
    <lineage>
        <taxon>Bacteria</taxon>
        <taxon>Pseudomonadati</taxon>
        <taxon>Pseudomonadota</taxon>
        <taxon>Alphaproteobacteria</taxon>
        <taxon>Rhodospirillales</taxon>
        <taxon>Azospirillaceae</taxon>
        <taxon>Azospirillum</taxon>
    </lineage>
</organism>
<keyword evidence="1" id="KW-1133">Transmembrane helix</keyword>
<comment type="caution">
    <text evidence="2">The sequence shown here is derived from an EMBL/GenBank/DDBJ whole genome shotgun (WGS) entry which is preliminary data.</text>
</comment>
<protein>
    <submittedName>
        <fullName evidence="2">NnrS family protein</fullName>
    </submittedName>
</protein>
<evidence type="ECO:0000256" key="1">
    <source>
        <dbReference type="SAM" id="Phobius"/>
    </source>
</evidence>
<feature type="transmembrane region" description="Helical" evidence="1">
    <location>
        <begin position="278"/>
        <end position="302"/>
    </location>
</feature>
<feature type="transmembrane region" description="Helical" evidence="1">
    <location>
        <begin position="218"/>
        <end position="236"/>
    </location>
</feature>
<feature type="transmembrane region" description="Helical" evidence="1">
    <location>
        <begin position="371"/>
        <end position="392"/>
    </location>
</feature>
<name>A0ABS1EZW1_9PROT</name>
<keyword evidence="1" id="KW-0472">Membrane</keyword>
<feature type="transmembrane region" description="Helical" evidence="1">
    <location>
        <begin position="58"/>
        <end position="81"/>
    </location>
</feature>
<evidence type="ECO:0000313" key="2">
    <source>
        <dbReference type="EMBL" id="MBK1836700.1"/>
    </source>
</evidence>
<gene>
    <name evidence="2" type="ORF">JHL17_04680</name>
</gene>